<dbReference type="Gene3D" id="1.10.287.470">
    <property type="entry name" value="Helix hairpin bin"/>
    <property type="match status" value="1"/>
</dbReference>
<sequence length="444" mass="48716">MNARDAVSPLLTLLQLARRARAAATLEELGFVAVNETLQLLPYRQAVLWSEQGLARVAAVSGLPQPDPTAPYVQWAGKIGRHAMRERWPAQGFGAVDLPEPLQAEWSQWWPEHALWLPLGRPGEPADAGLVLVRERAWPEAELALAKELADAYGHALAAFKPRRSGLAQAGSWLRGGKARRRLVIAALVLCLVPMRLTVLAPAEVTAKDPFLVRAPLDGVIDRFDVQPNQPVHAGTPLFSLDITSLQARHDVARKAYDTALEEYRQSAQAAVTDDKSRIEIALSRGKLQERSVELEYTAQQLARIQVKAERDGVAVFADTSDWLGRAVAIGERILLIADPRQVELTAHLPAGDHIAVQAGDVLTLYPQGSPLSAYEARIVQVAYRAEPTAEGFLAYRLKADFLPGQAPPRLGQMGTARLEAGWAPLIYIALRRPLVVARQWLGW</sequence>
<evidence type="ECO:0000256" key="2">
    <source>
        <dbReference type="ARBA" id="ARBA00023054"/>
    </source>
</evidence>
<dbReference type="Gene3D" id="2.40.50.100">
    <property type="match status" value="1"/>
</dbReference>
<dbReference type="Proteomes" id="UP001165541">
    <property type="component" value="Unassembled WGS sequence"/>
</dbReference>
<organism evidence="3 4">
    <name type="scientific">Caldimonas mangrovi</name>
    <dbReference type="NCBI Taxonomy" id="2944811"/>
    <lineage>
        <taxon>Bacteria</taxon>
        <taxon>Pseudomonadati</taxon>
        <taxon>Pseudomonadota</taxon>
        <taxon>Betaproteobacteria</taxon>
        <taxon>Burkholderiales</taxon>
        <taxon>Sphaerotilaceae</taxon>
        <taxon>Caldimonas</taxon>
    </lineage>
</organism>
<dbReference type="SUPFAM" id="SSF111369">
    <property type="entry name" value="HlyD-like secretion proteins"/>
    <property type="match status" value="1"/>
</dbReference>
<dbReference type="RefSeq" id="WP_251778209.1">
    <property type="nucleotide sequence ID" value="NZ_JAMKFE010000005.1"/>
</dbReference>
<accession>A0ABT0YMP4</accession>
<proteinExistence type="predicted"/>
<comment type="caution">
    <text evidence="3">The sequence shown here is derived from an EMBL/GenBank/DDBJ whole genome shotgun (WGS) entry which is preliminary data.</text>
</comment>
<evidence type="ECO:0000313" key="3">
    <source>
        <dbReference type="EMBL" id="MCM5680000.1"/>
    </source>
</evidence>
<protein>
    <submittedName>
        <fullName evidence="3">HlyD family secretion protein</fullName>
    </submittedName>
</protein>
<dbReference type="InterPro" id="IPR050465">
    <property type="entry name" value="UPF0194_transport"/>
</dbReference>
<keyword evidence="4" id="KW-1185">Reference proteome</keyword>
<reference evidence="3" key="1">
    <citation type="submission" date="2022-05" db="EMBL/GenBank/DDBJ databases">
        <title>Schlegelella sp. nov., isolated from mangrove soil.</title>
        <authorList>
            <person name="Liu Y."/>
            <person name="Ge X."/>
            <person name="Liu W."/>
        </authorList>
    </citation>
    <scope>NUCLEOTIDE SEQUENCE</scope>
    <source>
        <strain evidence="3">S2-27</strain>
    </source>
</reference>
<evidence type="ECO:0000256" key="1">
    <source>
        <dbReference type="ARBA" id="ARBA00004196"/>
    </source>
</evidence>
<gene>
    <name evidence="3" type="ORF">M8A51_10690</name>
</gene>
<comment type="subcellular location">
    <subcellularLocation>
        <location evidence="1">Cell envelope</location>
    </subcellularLocation>
</comment>
<dbReference type="PANTHER" id="PTHR32347">
    <property type="entry name" value="EFFLUX SYSTEM COMPONENT YKNX-RELATED"/>
    <property type="match status" value="1"/>
</dbReference>
<dbReference type="EMBL" id="JAMKFE010000005">
    <property type="protein sequence ID" value="MCM5680000.1"/>
    <property type="molecule type" value="Genomic_DNA"/>
</dbReference>
<dbReference type="PANTHER" id="PTHR32347:SF23">
    <property type="entry name" value="BLL5650 PROTEIN"/>
    <property type="match status" value="1"/>
</dbReference>
<name>A0ABT0YMP4_9BURK</name>
<keyword evidence="2" id="KW-0175">Coiled coil</keyword>
<evidence type="ECO:0000313" key="4">
    <source>
        <dbReference type="Proteomes" id="UP001165541"/>
    </source>
</evidence>